<proteinExistence type="predicted"/>
<accession>A0A9J6BZG1</accession>
<keyword evidence="1" id="KW-0732">Signal</keyword>
<name>A0A9J6BZG1_POLVA</name>
<evidence type="ECO:0000313" key="3">
    <source>
        <dbReference type="Proteomes" id="UP001107558"/>
    </source>
</evidence>
<protein>
    <submittedName>
        <fullName evidence="2">Uncharacterized protein</fullName>
    </submittedName>
</protein>
<feature type="chain" id="PRO_5039916241" evidence="1">
    <location>
        <begin position="20"/>
        <end position="92"/>
    </location>
</feature>
<evidence type="ECO:0000313" key="2">
    <source>
        <dbReference type="EMBL" id="KAG5674598.1"/>
    </source>
</evidence>
<dbReference type="EMBL" id="JADBJN010000002">
    <property type="protein sequence ID" value="KAG5674598.1"/>
    <property type="molecule type" value="Genomic_DNA"/>
</dbReference>
<dbReference type="OrthoDB" id="6591467at2759"/>
<sequence length="92" mass="10488">MKILIFFVILAMTLSDLHAYDPTDKEIETIIPKPGNFEAFYPRETNGISNSVARAPHAHGSFFQHRNPALVDIKNAAAYGFRFDGKRRFNFD</sequence>
<evidence type="ECO:0000256" key="1">
    <source>
        <dbReference type="SAM" id="SignalP"/>
    </source>
</evidence>
<organism evidence="2 3">
    <name type="scientific">Polypedilum vanderplanki</name>
    <name type="common">Sleeping chironomid midge</name>
    <dbReference type="NCBI Taxonomy" id="319348"/>
    <lineage>
        <taxon>Eukaryota</taxon>
        <taxon>Metazoa</taxon>
        <taxon>Ecdysozoa</taxon>
        <taxon>Arthropoda</taxon>
        <taxon>Hexapoda</taxon>
        <taxon>Insecta</taxon>
        <taxon>Pterygota</taxon>
        <taxon>Neoptera</taxon>
        <taxon>Endopterygota</taxon>
        <taxon>Diptera</taxon>
        <taxon>Nematocera</taxon>
        <taxon>Chironomoidea</taxon>
        <taxon>Chironomidae</taxon>
        <taxon>Chironominae</taxon>
        <taxon>Polypedilum</taxon>
        <taxon>Polypedilum</taxon>
    </lineage>
</organism>
<keyword evidence="3" id="KW-1185">Reference proteome</keyword>
<dbReference type="Proteomes" id="UP001107558">
    <property type="component" value="Chromosome 2"/>
</dbReference>
<dbReference type="AlphaFoldDB" id="A0A9J6BZG1"/>
<feature type="signal peptide" evidence="1">
    <location>
        <begin position="1"/>
        <end position="19"/>
    </location>
</feature>
<reference evidence="2" key="1">
    <citation type="submission" date="2021-03" db="EMBL/GenBank/DDBJ databases">
        <title>Chromosome level genome of the anhydrobiotic midge Polypedilum vanderplanki.</title>
        <authorList>
            <person name="Yoshida Y."/>
            <person name="Kikawada T."/>
            <person name="Gusev O."/>
        </authorList>
    </citation>
    <scope>NUCLEOTIDE SEQUENCE</scope>
    <source>
        <strain evidence="2">NIAS01</strain>
        <tissue evidence="2">Whole body or cell culture</tissue>
    </source>
</reference>
<comment type="caution">
    <text evidence="2">The sequence shown here is derived from an EMBL/GenBank/DDBJ whole genome shotgun (WGS) entry which is preliminary data.</text>
</comment>
<gene>
    <name evidence="2" type="ORF">PVAND_004552</name>
</gene>